<accession>X1EYI0</accession>
<dbReference type="EMBL" id="BARU01005525">
    <property type="protein sequence ID" value="GAH37622.1"/>
    <property type="molecule type" value="Genomic_DNA"/>
</dbReference>
<evidence type="ECO:0000313" key="1">
    <source>
        <dbReference type="EMBL" id="GAH37622.1"/>
    </source>
</evidence>
<proteinExistence type="predicted"/>
<dbReference type="PROSITE" id="PS51257">
    <property type="entry name" value="PROKAR_LIPOPROTEIN"/>
    <property type="match status" value="1"/>
</dbReference>
<protein>
    <submittedName>
        <fullName evidence="1">Uncharacterized protein</fullName>
    </submittedName>
</protein>
<name>X1EYI0_9ZZZZ</name>
<feature type="non-terminal residue" evidence="1">
    <location>
        <position position="44"/>
    </location>
</feature>
<gene>
    <name evidence="1" type="ORF">S03H2_10772</name>
</gene>
<organism evidence="1">
    <name type="scientific">marine sediment metagenome</name>
    <dbReference type="NCBI Taxonomy" id="412755"/>
    <lineage>
        <taxon>unclassified sequences</taxon>
        <taxon>metagenomes</taxon>
        <taxon>ecological metagenomes</taxon>
    </lineage>
</organism>
<reference evidence="1" key="1">
    <citation type="journal article" date="2014" name="Front. Microbiol.">
        <title>High frequency of phylogenetically diverse reductive dehalogenase-homologous genes in deep subseafloor sedimentary metagenomes.</title>
        <authorList>
            <person name="Kawai M."/>
            <person name="Futagami T."/>
            <person name="Toyoda A."/>
            <person name="Takaki Y."/>
            <person name="Nishi S."/>
            <person name="Hori S."/>
            <person name="Arai W."/>
            <person name="Tsubouchi T."/>
            <person name="Morono Y."/>
            <person name="Uchiyama I."/>
            <person name="Ito T."/>
            <person name="Fujiyama A."/>
            <person name="Inagaki F."/>
            <person name="Takami H."/>
        </authorList>
    </citation>
    <scope>NUCLEOTIDE SEQUENCE</scope>
    <source>
        <strain evidence="1">Expedition CK06-06</strain>
    </source>
</reference>
<sequence length="44" mass="4943">MRVKYLIPFLVLVLIFGFGSACGETPAETEKVEEAEEVIEEEII</sequence>
<comment type="caution">
    <text evidence="1">The sequence shown here is derived from an EMBL/GenBank/DDBJ whole genome shotgun (WGS) entry which is preliminary data.</text>
</comment>
<dbReference type="AlphaFoldDB" id="X1EYI0"/>